<proteinExistence type="predicted"/>
<dbReference type="SMART" id="SM00054">
    <property type="entry name" value="EFh"/>
    <property type="match status" value="3"/>
</dbReference>
<feature type="domain" description="EF-hand" evidence="3">
    <location>
        <begin position="107"/>
        <end position="133"/>
    </location>
</feature>
<gene>
    <name evidence="4" type="ORF">SAMN05444320_11755</name>
</gene>
<dbReference type="Pfam" id="PF13202">
    <property type="entry name" value="EF-hand_5"/>
    <property type="match status" value="1"/>
</dbReference>
<dbReference type="InterPro" id="IPR002048">
    <property type="entry name" value="EF_hand_dom"/>
</dbReference>
<dbReference type="Gene3D" id="1.10.238.10">
    <property type="entry name" value="EF-hand"/>
    <property type="match status" value="1"/>
</dbReference>
<keyword evidence="2" id="KW-0106">Calcium</keyword>
<dbReference type="InterPro" id="IPR018247">
    <property type="entry name" value="EF_Hand_1_Ca_BS"/>
</dbReference>
<dbReference type="Proteomes" id="UP000184501">
    <property type="component" value="Unassembled WGS sequence"/>
</dbReference>
<evidence type="ECO:0000313" key="4">
    <source>
        <dbReference type="EMBL" id="SHG96250.1"/>
    </source>
</evidence>
<dbReference type="PROSITE" id="PS50222">
    <property type="entry name" value="EF_HAND_2"/>
    <property type="match status" value="2"/>
</dbReference>
<evidence type="ECO:0000259" key="3">
    <source>
        <dbReference type="PROSITE" id="PS50222"/>
    </source>
</evidence>
<dbReference type="InterPro" id="IPR050145">
    <property type="entry name" value="Centrin_CML-like"/>
</dbReference>
<dbReference type="RefSeq" id="WP_073489802.1">
    <property type="nucleotide sequence ID" value="NZ_FQVN01000017.1"/>
</dbReference>
<dbReference type="PANTHER" id="PTHR23050">
    <property type="entry name" value="CALCIUM BINDING PROTEIN"/>
    <property type="match status" value="1"/>
</dbReference>
<accession>A0A1M5P381</accession>
<dbReference type="AlphaFoldDB" id="A0A1M5P381"/>
<name>A0A1M5P381_STRHI</name>
<sequence length="178" mass="19697">MAKDAVERKHQRLFDNVDQDNDGEITREDYQELAHRIIQAVQVTPSSEQARRLEDEYDRAWEAVADAAGVEPSDSLTLEDFCQAMARQAADEKAFNRNFGPLGEAEFSVADTDHDGRVSVQELQKVLEATGAARGDASQGATQLDNDNDGFVSKDEYLKAWRDAFTSAKAESPVMGKV</sequence>
<feature type="domain" description="EF-hand" evidence="3">
    <location>
        <begin position="5"/>
        <end position="40"/>
    </location>
</feature>
<evidence type="ECO:0000313" key="5">
    <source>
        <dbReference type="Proteomes" id="UP000184501"/>
    </source>
</evidence>
<dbReference type="SUPFAM" id="SSF47473">
    <property type="entry name" value="EF-hand"/>
    <property type="match status" value="1"/>
</dbReference>
<dbReference type="EMBL" id="FQVN01000017">
    <property type="protein sequence ID" value="SHG96250.1"/>
    <property type="molecule type" value="Genomic_DNA"/>
</dbReference>
<keyword evidence="5" id="KW-1185">Reference proteome</keyword>
<dbReference type="STRING" id="2017.SAMN05444320_11755"/>
<evidence type="ECO:0000256" key="1">
    <source>
        <dbReference type="ARBA" id="ARBA00022737"/>
    </source>
</evidence>
<dbReference type="PROSITE" id="PS00018">
    <property type="entry name" value="EF_HAND_1"/>
    <property type="match status" value="3"/>
</dbReference>
<dbReference type="GO" id="GO:0005509">
    <property type="term" value="F:calcium ion binding"/>
    <property type="evidence" value="ECO:0007669"/>
    <property type="project" value="InterPro"/>
</dbReference>
<dbReference type="OrthoDB" id="7356823at2"/>
<dbReference type="InterPro" id="IPR011992">
    <property type="entry name" value="EF-hand-dom_pair"/>
</dbReference>
<reference evidence="4 5" key="1">
    <citation type="submission" date="2016-11" db="EMBL/GenBank/DDBJ databases">
        <authorList>
            <person name="Jaros S."/>
            <person name="Januszkiewicz K."/>
            <person name="Wedrychowicz H."/>
        </authorList>
    </citation>
    <scope>NUCLEOTIDE SEQUENCE [LARGE SCALE GENOMIC DNA]</scope>
    <source>
        <strain evidence="4 5">DSM 44523</strain>
    </source>
</reference>
<keyword evidence="1" id="KW-0677">Repeat</keyword>
<evidence type="ECO:0000256" key="2">
    <source>
        <dbReference type="ARBA" id="ARBA00022837"/>
    </source>
</evidence>
<protein>
    <submittedName>
        <fullName evidence="4">Ca2+-binding protein, EF-hand superfamily</fullName>
    </submittedName>
</protein>
<dbReference type="Pfam" id="PF13499">
    <property type="entry name" value="EF-hand_7"/>
    <property type="match status" value="1"/>
</dbReference>
<organism evidence="4 5">
    <name type="scientific">Streptoalloteichus hindustanus</name>
    <dbReference type="NCBI Taxonomy" id="2017"/>
    <lineage>
        <taxon>Bacteria</taxon>
        <taxon>Bacillati</taxon>
        <taxon>Actinomycetota</taxon>
        <taxon>Actinomycetes</taxon>
        <taxon>Pseudonocardiales</taxon>
        <taxon>Pseudonocardiaceae</taxon>
        <taxon>Streptoalloteichus</taxon>
    </lineage>
</organism>